<evidence type="ECO:0000313" key="2">
    <source>
        <dbReference type="Proteomes" id="UP000436088"/>
    </source>
</evidence>
<comment type="caution">
    <text evidence="1">The sequence shown here is derived from an EMBL/GenBank/DDBJ whole genome shotgun (WGS) entry which is preliminary data.</text>
</comment>
<reference evidence="1" key="1">
    <citation type="submission" date="2019-09" db="EMBL/GenBank/DDBJ databases">
        <title>Draft genome information of white flower Hibiscus syriacus.</title>
        <authorList>
            <person name="Kim Y.-M."/>
        </authorList>
    </citation>
    <scope>NUCLEOTIDE SEQUENCE [LARGE SCALE GENOMIC DNA]</scope>
    <source>
        <strain evidence="1">YM2019G1</strain>
    </source>
</reference>
<sequence length="91" mass="10417">MEVPNTFYHKHLTACQDLAVFRAFLASSFCNISHRPYYGRQCIHLLASSIFWSPEYSSPRIVDILATGLFVSSHGSDNYCRWATKNIRLTS</sequence>
<dbReference type="EMBL" id="VEPZ02001236">
    <property type="protein sequence ID" value="KAE8685007.1"/>
    <property type="molecule type" value="Genomic_DNA"/>
</dbReference>
<accession>A0A6A2Z077</accession>
<name>A0A6A2Z077_HIBSY</name>
<keyword evidence="2" id="KW-1185">Reference proteome</keyword>
<gene>
    <name evidence="1" type="ORF">F3Y22_tig00111105pilonHSYRG00951</name>
</gene>
<dbReference type="Proteomes" id="UP000436088">
    <property type="component" value="Unassembled WGS sequence"/>
</dbReference>
<proteinExistence type="predicted"/>
<dbReference type="AlphaFoldDB" id="A0A6A2Z077"/>
<protein>
    <submittedName>
        <fullName evidence="1">Uncharacterized protein</fullName>
    </submittedName>
</protein>
<organism evidence="1 2">
    <name type="scientific">Hibiscus syriacus</name>
    <name type="common">Rose of Sharon</name>
    <dbReference type="NCBI Taxonomy" id="106335"/>
    <lineage>
        <taxon>Eukaryota</taxon>
        <taxon>Viridiplantae</taxon>
        <taxon>Streptophyta</taxon>
        <taxon>Embryophyta</taxon>
        <taxon>Tracheophyta</taxon>
        <taxon>Spermatophyta</taxon>
        <taxon>Magnoliopsida</taxon>
        <taxon>eudicotyledons</taxon>
        <taxon>Gunneridae</taxon>
        <taxon>Pentapetalae</taxon>
        <taxon>rosids</taxon>
        <taxon>malvids</taxon>
        <taxon>Malvales</taxon>
        <taxon>Malvaceae</taxon>
        <taxon>Malvoideae</taxon>
        <taxon>Hibiscus</taxon>
    </lineage>
</organism>
<evidence type="ECO:0000313" key="1">
    <source>
        <dbReference type="EMBL" id="KAE8685007.1"/>
    </source>
</evidence>